<dbReference type="FunFam" id="3.30.420.40:FF:000004">
    <property type="entry name" value="Molecular chaperone DnaK"/>
    <property type="match status" value="1"/>
</dbReference>
<evidence type="ECO:0000313" key="11">
    <source>
        <dbReference type="EMBL" id="PTR18736.1"/>
    </source>
</evidence>
<dbReference type="FunFam" id="1.20.1270.10:FF:000001">
    <property type="entry name" value="Molecular chaperone DnaK"/>
    <property type="match status" value="1"/>
</dbReference>
<proteinExistence type="evidence at transcript level"/>
<dbReference type="GO" id="GO:0051082">
    <property type="term" value="F:unfolded protein binding"/>
    <property type="evidence" value="ECO:0007669"/>
    <property type="project" value="InterPro"/>
</dbReference>
<sequence length="636" mass="68698">MAKVIGIDLGTTNSCVAIMDGAQPRVIENSEGARTTPSIVGFTDSERLVGQPAKRQAVTNPSNTVFAVKRLIGRRVGDAEVEKDKKLVPYAIVNGGNGDAWVEVRGEKYSPSQISAFILQKMKETAEAYLGESVTQAVITVPAYFNDAQRQATKDAGKIAGLEVLRIINEPTAAALAYGLDKKDTKTIAVYDLGGGTFDITILEIDDGLFEVKSTNGDTFLGGEDFDMRIVNYLADEFKKEHGVDLTLDKMALQRLKEAAEKAKIELSSSQQTEINQPFISMDRNTGQPLHMVMKLTRAKLESLVADLIKKSLKPCEAALKDAGVSKSDIDEVVLVGGMTRMPRVVEEVTKFFGKEPHKGVNPDEVVALGAAIQAGVLQGDVKDVVLLDVTPLSLGIETLGGVFTRLIDRNTTIPTKKSQVFSTAEDNQNAVTIRVFQGEREMAADNKMLGQFNLEDIPPAPRGMPQIEVTFDIDANGIVSVSAKDKGTGKSQNITIQASGGLSDEDIEKMVRDAEANAEADKKRRELVETKNQGESLLHSTRKSIEEHGDKVDPSTVEAIELAMGALEESLKTEDAGKIKGGIQNLTEAAMRLGEAIYKASQSETGAAPDEDGPRSVDDDIVDADFEDLGENKRK</sequence>
<keyword evidence="7 8" id="KW-0143">Chaperone</keyword>
<dbReference type="InterPro" id="IPR013126">
    <property type="entry name" value="Hsp_70_fam"/>
</dbReference>
<evidence type="ECO:0000256" key="5">
    <source>
        <dbReference type="ARBA" id="ARBA00022840"/>
    </source>
</evidence>
<comment type="function">
    <text evidence="8">Acts as a chaperone.</text>
</comment>
<name>A0A2T5K8J2_9RHOB</name>
<dbReference type="PANTHER" id="PTHR19375">
    <property type="entry name" value="HEAT SHOCK PROTEIN 70KDA"/>
    <property type="match status" value="1"/>
</dbReference>
<dbReference type="SUPFAM" id="SSF100934">
    <property type="entry name" value="Heat shock protein 70kD (HSP70), C-terminal subdomain"/>
    <property type="match status" value="1"/>
</dbReference>
<keyword evidence="4 8" id="KW-0547">Nucleotide-binding</keyword>
<feature type="modified residue" description="Phosphothreonine; by autocatalysis" evidence="8">
    <location>
        <position position="197"/>
    </location>
</feature>
<dbReference type="FunFam" id="2.60.34.10:FF:000014">
    <property type="entry name" value="Chaperone protein DnaK HSP70"/>
    <property type="match status" value="1"/>
</dbReference>
<dbReference type="Pfam" id="PF00012">
    <property type="entry name" value="HSP70"/>
    <property type="match status" value="1"/>
</dbReference>
<feature type="compositionally biased region" description="Acidic residues" evidence="10">
    <location>
        <begin position="620"/>
        <end position="630"/>
    </location>
</feature>
<dbReference type="SUPFAM" id="SSF100920">
    <property type="entry name" value="Heat shock protein 70kD (HSP70), peptide-binding domain"/>
    <property type="match status" value="1"/>
</dbReference>
<keyword evidence="5 8" id="KW-0067">ATP-binding</keyword>
<evidence type="ECO:0000256" key="9">
    <source>
        <dbReference type="RuleBase" id="RU003322"/>
    </source>
</evidence>
<accession>A0A2T5K8J2</accession>
<dbReference type="GO" id="GO:0005524">
    <property type="term" value="F:ATP binding"/>
    <property type="evidence" value="ECO:0007669"/>
    <property type="project" value="UniProtKB-UniRule"/>
</dbReference>
<feature type="region of interest" description="Disordered" evidence="10">
    <location>
        <begin position="601"/>
        <end position="636"/>
    </location>
</feature>
<dbReference type="NCBIfam" id="NF001413">
    <property type="entry name" value="PRK00290.1"/>
    <property type="match status" value="1"/>
</dbReference>
<dbReference type="AlphaFoldDB" id="A0A2T5K8J2"/>
<dbReference type="PROSITE" id="PS00297">
    <property type="entry name" value="HSP70_1"/>
    <property type="match status" value="1"/>
</dbReference>
<evidence type="ECO:0000256" key="1">
    <source>
        <dbReference type="ARBA" id="ARBA00007381"/>
    </source>
</evidence>
<dbReference type="Gene3D" id="2.60.34.10">
    <property type="entry name" value="Substrate Binding Domain Of DNAk, Chain A, domain 1"/>
    <property type="match status" value="1"/>
</dbReference>
<dbReference type="InterPro" id="IPR043129">
    <property type="entry name" value="ATPase_NBD"/>
</dbReference>
<gene>
    <name evidence="8" type="primary">dnaK</name>
    <name evidence="11" type="ORF">C8J28_107160</name>
</gene>
<dbReference type="InterPro" id="IPR029048">
    <property type="entry name" value="HSP70_C_sf"/>
</dbReference>
<dbReference type="EMBL" id="QAOT01000007">
    <property type="protein sequence ID" value="PTR18736.1"/>
    <property type="molecule type" value="Genomic_DNA"/>
</dbReference>
<dbReference type="OrthoDB" id="9766019at2"/>
<evidence type="ECO:0000256" key="7">
    <source>
        <dbReference type="ARBA" id="ARBA00023186"/>
    </source>
</evidence>
<evidence type="ECO:0000256" key="10">
    <source>
        <dbReference type="SAM" id="MobiDB-lite"/>
    </source>
</evidence>
<dbReference type="Gene3D" id="1.20.1270.10">
    <property type="match status" value="1"/>
</dbReference>
<dbReference type="SUPFAM" id="SSF53067">
    <property type="entry name" value="Actin-like ATPase domain"/>
    <property type="match status" value="2"/>
</dbReference>
<evidence type="ECO:0000256" key="2">
    <source>
        <dbReference type="ARBA" id="ARBA00014415"/>
    </source>
</evidence>
<dbReference type="InterPro" id="IPR029047">
    <property type="entry name" value="HSP70_peptide-bd_sf"/>
</dbReference>
<dbReference type="SMR" id="A0A2T5K8J2"/>
<evidence type="ECO:0000256" key="8">
    <source>
        <dbReference type="HAMAP-Rule" id="MF_00332"/>
    </source>
</evidence>
<dbReference type="CDD" id="cd11733">
    <property type="entry name" value="ASKHA_NBD_HSP70_HSPA9"/>
    <property type="match status" value="1"/>
</dbReference>
<dbReference type="Gene3D" id="3.30.420.40">
    <property type="match status" value="2"/>
</dbReference>
<dbReference type="HAMAP" id="MF_00332">
    <property type="entry name" value="DnaK"/>
    <property type="match status" value="1"/>
</dbReference>
<comment type="caution">
    <text evidence="11">The sequence shown here is derived from an EMBL/GenBank/DDBJ whole genome shotgun (WGS) entry which is preliminary data.</text>
</comment>
<dbReference type="Gene3D" id="3.90.640.10">
    <property type="entry name" value="Actin, Chain A, domain 4"/>
    <property type="match status" value="1"/>
</dbReference>
<dbReference type="PROSITE" id="PS00329">
    <property type="entry name" value="HSP70_2"/>
    <property type="match status" value="1"/>
</dbReference>
<evidence type="ECO:0000256" key="6">
    <source>
        <dbReference type="ARBA" id="ARBA00023016"/>
    </source>
</evidence>
<keyword evidence="12" id="KW-1185">Reference proteome</keyword>
<dbReference type="NCBIfam" id="TIGR02350">
    <property type="entry name" value="prok_dnaK"/>
    <property type="match status" value="1"/>
</dbReference>
<keyword evidence="3 8" id="KW-0597">Phosphoprotein</keyword>
<dbReference type="RefSeq" id="WP_011909714.1">
    <property type="nucleotide sequence ID" value="NZ_CP089965.1"/>
</dbReference>
<dbReference type="GO" id="GO:0140662">
    <property type="term" value="F:ATP-dependent protein folding chaperone"/>
    <property type="evidence" value="ECO:0007669"/>
    <property type="project" value="InterPro"/>
</dbReference>
<keyword evidence="6 8" id="KW-0346">Stress response</keyword>
<evidence type="ECO:0000256" key="4">
    <source>
        <dbReference type="ARBA" id="ARBA00022741"/>
    </source>
</evidence>
<dbReference type="FunFam" id="3.90.640.10:FF:000003">
    <property type="entry name" value="Molecular chaperone DnaK"/>
    <property type="match status" value="1"/>
</dbReference>
<comment type="similarity">
    <text evidence="1 8 9">Belongs to the heat shock protein 70 family.</text>
</comment>
<reference evidence="11 12" key="1">
    <citation type="submission" date="2018-04" db="EMBL/GenBank/DDBJ databases">
        <title>Genomic Encyclopedia of Type Strains, Phase III (KMG-III): the genomes of soil and plant-associated and newly described type strains.</title>
        <authorList>
            <person name="Whitman W."/>
        </authorList>
    </citation>
    <scope>NUCLEOTIDE SEQUENCE [LARGE SCALE GENOMIC DNA]</scope>
    <source>
        <strain evidence="11 12">KA25</strain>
    </source>
</reference>
<dbReference type="NCBIfam" id="NF003520">
    <property type="entry name" value="PRK05183.1"/>
    <property type="match status" value="1"/>
</dbReference>
<dbReference type="PRINTS" id="PR00301">
    <property type="entry name" value="HEATSHOCK70"/>
</dbReference>
<evidence type="ECO:0000313" key="12">
    <source>
        <dbReference type="Proteomes" id="UP000244060"/>
    </source>
</evidence>
<dbReference type="InterPro" id="IPR012725">
    <property type="entry name" value="Chaperone_DnaK"/>
</dbReference>
<evidence type="ECO:0000256" key="3">
    <source>
        <dbReference type="ARBA" id="ARBA00022553"/>
    </source>
</evidence>
<dbReference type="Proteomes" id="UP000244060">
    <property type="component" value="Unassembled WGS sequence"/>
</dbReference>
<dbReference type="InterPro" id="IPR018181">
    <property type="entry name" value="Heat_shock_70_CS"/>
</dbReference>
<comment type="induction">
    <text evidence="8">By stress conditions e.g. heat shock.</text>
</comment>
<protein>
    <recommendedName>
        <fullName evidence="2 8">Chaperone protein DnaK</fullName>
    </recommendedName>
    <alternativeName>
        <fullName evidence="8">HSP70</fullName>
    </alternativeName>
    <alternativeName>
        <fullName evidence="8">Heat shock 70 kDa protein</fullName>
    </alternativeName>
    <alternativeName>
        <fullName evidence="8">Heat shock protein 70</fullName>
    </alternativeName>
</protein>
<dbReference type="PROSITE" id="PS01036">
    <property type="entry name" value="HSP70_3"/>
    <property type="match status" value="1"/>
</dbReference>
<organism evidence="11 12">
    <name type="scientific">Cereibacter azotoformans</name>
    <dbReference type="NCBI Taxonomy" id="43057"/>
    <lineage>
        <taxon>Bacteria</taxon>
        <taxon>Pseudomonadati</taxon>
        <taxon>Pseudomonadota</taxon>
        <taxon>Alphaproteobacteria</taxon>
        <taxon>Rhodobacterales</taxon>
        <taxon>Paracoccaceae</taxon>
        <taxon>Cereibacter</taxon>
    </lineage>
</organism>